<evidence type="ECO:0000313" key="3">
    <source>
        <dbReference type="Proteomes" id="UP000226592"/>
    </source>
</evidence>
<reference evidence="3" key="1">
    <citation type="submission" date="2017-09" db="EMBL/GenBank/DDBJ databases">
        <title>The Reconstruction of 2,631 Draft Metagenome-Assembled Genomes from the Global Oceans.</title>
        <authorList>
            <person name="Tully B.J."/>
            <person name="Graham E.D."/>
            <person name="Heidelberg J.F."/>
        </authorList>
    </citation>
    <scope>NUCLEOTIDE SEQUENCE [LARGE SCALE GENOMIC DNA]</scope>
</reference>
<feature type="domain" description="Nucleotidyl transferase" evidence="1">
    <location>
        <begin position="49"/>
        <end position="233"/>
    </location>
</feature>
<accession>A0A2D6M067</accession>
<protein>
    <recommendedName>
        <fullName evidence="1">Nucleotidyl transferase domain-containing protein</fullName>
    </recommendedName>
</protein>
<dbReference type="InterPro" id="IPR005835">
    <property type="entry name" value="NTP_transferase_dom"/>
</dbReference>
<evidence type="ECO:0000313" key="2">
    <source>
        <dbReference type="EMBL" id="MAG21814.1"/>
    </source>
</evidence>
<evidence type="ECO:0000259" key="1">
    <source>
        <dbReference type="Pfam" id="PF00483"/>
    </source>
</evidence>
<gene>
    <name evidence="2" type="ORF">CL943_00720</name>
</gene>
<dbReference type="CDD" id="cd04181">
    <property type="entry name" value="NTP_transferase"/>
    <property type="match status" value="1"/>
</dbReference>
<proteinExistence type="predicted"/>
<dbReference type="EMBL" id="NZBU01000002">
    <property type="protein sequence ID" value="MAG21814.1"/>
    <property type="molecule type" value="Genomic_DNA"/>
</dbReference>
<dbReference type="AlphaFoldDB" id="A0A2D6M067"/>
<dbReference type="InterPro" id="IPR029044">
    <property type="entry name" value="Nucleotide-diphossugar_trans"/>
</dbReference>
<dbReference type="SUPFAM" id="SSF53448">
    <property type="entry name" value="Nucleotide-diphospho-sugar transferases"/>
    <property type="match status" value="1"/>
</dbReference>
<comment type="caution">
    <text evidence="2">The sequence shown here is derived from an EMBL/GenBank/DDBJ whole genome shotgun (WGS) entry which is preliminary data.</text>
</comment>
<dbReference type="PANTHER" id="PTHR22572">
    <property type="entry name" value="SUGAR-1-PHOSPHATE GUANYL TRANSFERASE"/>
    <property type="match status" value="1"/>
</dbReference>
<name>A0A2D6M067_9ARCH</name>
<dbReference type="CDD" id="cd22231">
    <property type="entry name" value="RHH_NikR_HicB-like"/>
    <property type="match status" value="1"/>
</dbReference>
<dbReference type="Gene3D" id="3.90.550.10">
    <property type="entry name" value="Spore Coat Polysaccharide Biosynthesis Protein SpsA, Chain A"/>
    <property type="match status" value="1"/>
</dbReference>
<dbReference type="Pfam" id="PF00483">
    <property type="entry name" value="NTP_transferase"/>
    <property type="match status" value="1"/>
</dbReference>
<sequence>MTRERVTITIRNDLLRQVDRLVDGLTIRSRSQAMEFLLSKHLSDFKLGKALILAGGRKKDVSIKGAPKFAAKLNGKCLLHEVMDSIHEYNVSSFMVYVDSFADTIRDRINSEDPHYHVDFLEGKAGSGTIAPLLQAKSSLKDTFLLAYGDTLTSINLNDMLAFHRKNNAIATIALTTVSNPKDYGVAVLQGDKIVEFEQKPKKEAHSFMVNAGYFLFEPEIFRHIGRDMKNIERDLFPTLAKRGLLYGYTFQGRYLNINSATDLENAKALF</sequence>
<dbReference type="InterPro" id="IPR050486">
    <property type="entry name" value="Mannose-1P_guanyltransferase"/>
</dbReference>
<organism evidence="2 3">
    <name type="scientific">Candidatus Iainarchaeum sp</name>
    <dbReference type="NCBI Taxonomy" id="3101447"/>
    <lineage>
        <taxon>Archaea</taxon>
        <taxon>Candidatus Iainarchaeota</taxon>
        <taxon>Candidatus Iainarchaeia</taxon>
        <taxon>Candidatus Iainarchaeales</taxon>
        <taxon>Candidatus Iainarchaeaceae</taxon>
        <taxon>Candidatus Iainarchaeum</taxon>
    </lineage>
</organism>
<dbReference type="Proteomes" id="UP000226592">
    <property type="component" value="Unassembled WGS sequence"/>
</dbReference>